<dbReference type="InterPro" id="IPR036390">
    <property type="entry name" value="WH_DNA-bd_sf"/>
</dbReference>
<dbReference type="Pfam" id="PF00359">
    <property type="entry name" value="PTS_EIIA_2"/>
    <property type="match status" value="1"/>
</dbReference>
<feature type="domain" description="PTS EIIB type-2" evidence="3">
    <location>
        <begin position="392"/>
        <end position="480"/>
    </location>
</feature>
<sequence length="628" mass="72427">MKLEPRERAILEYIHAHQTATISEIAKHLKVSNKTISNALKDLDFSLKDSGVRLIRKPNVGVSLESTDEALMKLLETEVFNTFVPETQNDRLAFIIFSLLKKKGTISKETFINQLFISKSTLEKDLTKVKHILETLGTTLTVTAKKGVSIELEASERQSLFVACLDYFYHKNWKIIQDEDRFLQILKDVPKIFLDKNTVEDFKRVADILTDFLVKEKIIIRDESYQFLLLYLLVSSERLAYIENYKAASDPEIIEFWKIFTTKSNIDFSEREAALFAEFLALHKEKSEKHNDEERKIKRILDRITRNSNEQLLDVVVNHIREAIVRAQKGRSVRNPNLQDIKKNYALAFEDSLEIADALHRDFGVILTEDEIAYIALHIQVLKEHESTQTPVLAVLISASGQGVFQFLMARLRKIFPNVLISRILTVQEIGQTEITEDLVLTTLDFSLPGHQVIKLSPILSAEDIENISSFQANFFQKRAQIFSKEFSELISEEFIFLDEKISTIGQAILFMGQKLIEEGYAKEGFIESCLEREKLSFTSLESFATPHPLKNSEIRKPVIAFMRIKDELIWGKEKVKYVFLMCIKDRSIKELENIYGTLLKIIDFSDHSTLLKGDEQEIFHFLTNKQS</sequence>
<dbReference type="GO" id="GO:0006355">
    <property type="term" value="P:regulation of DNA-templated transcription"/>
    <property type="evidence" value="ECO:0007669"/>
    <property type="project" value="InterPro"/>
</dbReference>
<dbReference type="InterPro" id="IPR036634">
    <property type="entry name" value="PRD_sf"/>
</dbReference>
<dbReference type="SUPFAM" id="SSF55804">
    <property type="entry name" value="Phoshotransferase/anion transport protein"/>
    <property type="match status" value="1"/>
</dbReference>
<dbReference type="PANTHER" id="PTHR30185">
    <property type="entry name" value="CRYPTIC BETA-GLUCOSIDE BGL OPERON ANTITERMINATOR"/>
    <property type="match status" value="1"/>
</dbReference>
<organism evidence="5 6">
    <name type="scientific">Lactococcus formosensis</name>
    <dbReference type="NCBI Taxonomy" id="1281486"/>
    <lineage>
        <taxon>Bacteria</taxon>
        <taxon>Bacillati</taxon>
        <taxon>Bacillota</taxon>
        <taxon>Bacilli</taxon>
        <taxon>Lactobacillales</taxon>
        <taxon>Streptococcaceae</taxon>
        <taxon>Lactococcus</taxon>
    </lineage>
</organism>
<accession>A0A9Q8Y2X1</accession>
<dbReference type="SUPFAM" id="SSF46785">
    <property type="entry name" value="Winged helix' DNA-binding domain"/>
    <property type="match status" value="1"/>
</dbReference>
<evidence type="ECO:0000259" key="4">
    <source>
        <dbReference type="PROSITE" id="PS51372"/>
    </source>
</evidence>
<dbReference type="CDD" id="cd05568">
    <property type="entry name" value="PTS_IIB_bgl_like"/>
    <property type="match status" value="1"/>
</dbReference>
<evidence type="ECO:0000256" key="1">
    <source>
        <dbReference type="ARBA" id="ARBA00022737"/>
    </source>
</evidence>
<proteinExistence type="predicted"/>
<evidence type="ECO:0000313" key="6">
    <source>
        <dbReference type="Proteomes" id="UP001056730"/>
    </source>
</evidence>
<dbReference type="Pfam" id="PF00874">
    <property type="entry name" value="PRD"/>
    <property type="match status" value="1"/>
</dbReference>
<evidence type="ECO:0000259" key="2">
    <source>
        <dbReference type="PROSITE" id="PS51094"/>
    </source>
</evidence>
<dbReference type="SUPFAM" id="SSF63520">
    <property type="entry name" value="PTS-regulatory domain, PRD"/>
    <property type="match status" value="1"/>
</dbReference>
<evidence type="ECO:0000313" key="5">
    <source>
        <dbReference type="EMBL" id="USJ21073.1"/>
    </source>
</evidence>
<gene>
    <name evidence="5" type="ORF">LMK00_03470</name>
</gene>
<name>A0A9Q8Y2X1_9LACT</name>
<protein>
    <submittedName>
        <fullName evidence="5">PTS sugar transporter subunit IIA</fullName>
    </submittedName>
</protein>
<dbReference type="InterPro" id="IPR036388">
    <property type="entry name" value="WH-like_DNA-bd_sf"/>
</dbReference>
<keyword evidence="5" id="KW-0762">Sugar transport</keyword>
<dbReference type="GO" id="GO:0008982">
    <property type="term" value="F:protein-N(PI)-phosphohistidine-sugar phosphotransferase activity"/>
    <property type="evidence" value="ECO:0007669"/>
    <property type="project" value="InterPro"/>
</dbReference>
<dbReference type="InterPro" id="IPR013011">
    <property type="entry name" value="PTS_EIIB_2"/>
</dbReference>
<dbReference type="KEGG" id="lfo:LMK00_03470"/>
<dbReference type="Pfam" id="PF08279">
    <property type="entry name" value="HTH_11"/>
    <property type="match status" value="1"/>
</dbReference>
<feature type="domain" description="PRD" evidence="4">
    <location>
        <begin position="285"/>
        <end position="389"/>
    </location>
</feature>
<dbReference type="Proteomes" id="UP001056730">
    <property type="component" value="Chromosome"/>
</dbReference>
<dbReference type="RefSeq" id="WP_252175722.1">
    <property type="nucleotide sequence ID" value="NZ_CP086395.1"/>
</dbReference>
<dbReference type="InterPro" id="IPR050661">
    <property type="entry name" value="BglG_antiterminators"/>
</dbReference>
<dbReference type="Gene3D" id="3.40.930.10">
    <property type="entry name" value="Mannitol-specific EII, Chain A"/>
    <property type="match status" value="1"/>
</dbReference>
<keyword evidence="1" id="KW-0677">Repeat</keyword>
<dbReference type="PROSITE" id="PS51099">
    <property type="entry name" value="PTS_EIIB_TYPE_2"/>
    <property type="match status" value="1"/>
</dbReference>
<evidence type="ECO:0000259" key="3">
    <source>
        <dbReference type="PROSITE" id="PS51099"/>
    </source>
</evidence>
<dbReference type="Gene3D" id="1.10.10.10">
    <property type="entry name" value="Winged helix-like DNA-binding domain superfamily/Winged helix DNA-binding domain"/>
    <property type="match status" value="2"/>
</dbReference>
<dbReference type="InterPro" id="IPR016152">
    <property type="entry name" value="PTrfase/Anion_transptr"/>
</dbReference>
<dbReference type="PANTHER" id="PTHR30185:SF13">
    <property type="entry name" value="LICABCH OPERON REGULATOR-RELATED"/>
    <property type="match status" value="1"/>
</dbReference>
<dbReference type="Gene3D" id="1.10.1790.10">
    <property type="entry name" value="PRD domain"/>
    <property type="match status" value="1"/>
</dbReference>
<dbReference type="InterPro" id="IPR002178">
    <property type="entry name" value="PTS_EIIA_type-2_dom"/>
</dbReference>
<dbReference type="InterPro" id="IPR013196">
    <property type="entry name" value="HTH_11"/>
</dbReference>
<reference evidence="5" key="1">
    <citation type="journal article" date="2022" name="Front. Microbiol.">
        <title>Feed Insects as a Reservoir of Granadaene-Producing Lactococci.</title>
        <authorList>
            <person name="Neuzil-Bunesova V."/>
            <person name="Ramirez Garcia A."/>
            <person name="Modrackova N."/>
            <person name="Makovska M."/>
            <person name="Sabolova M."/>
            <person name="Sproer C."/>
            <person name="Bunk B."/>
            <person name="Blom J."/>
            <person name="Schwab C."/>
        </authorList>
    </citation>
    <scope>NUCLEOTIDE SEQUENCE</scope>
    <source>
        <strain evidence="5">I4/6O</strain>
    </source>
</reference>
<feature type="domain" description="PTS EIIA type-2" evidence="2">
    <location>
        <begin position="489"/>
        <end position="626"/>
    </location>
</feature>
<keyword evidence="5" id="KW-0813">Transport</keyword>
<dbReference type="EMBL" id="CP086395">
    <property type="protein sequence ID" value="USJ21073.1"/>
    <property type="molecule type" value="Genomic_DNA"/>
</dbReference>
<dbReference type="GO" id="GO:0009401">
    <property type="term" value="P:phosphoenolpyruvate-dependent sugar phosphotransferase system"/>
    <property type="evidence" value="ECO:0007669"/>
    <property type="project" value="InterPro"/>
</dbReference>
<dbReference type="PROSITE" id="PS51372">
    <property type="entry name" value="PRD_2"/>
    <property type="match status" value="1"/>
</dbReference>
<dbReference type="PROSITE" id="PS51094">
    <property type="entry name" value="PTS_EIIA_TYPE_2"/>
    <property type="match status" value="1"/>
</dbReference>
<dbReference type="AlphaFoldDB" id="A0A9Q8Y2X1"/>
<dbReference type="InterPro" id="IPR011608">
    <property type="entry name" value="PRD"/>
</dbReference>